<dbReference type="GO" id="GO:0016192">
    <property type="term" value="P:vesicle-mediated transport"/>
    <property type="evidence" value="ECO:0007669"/>
    <property type="project" value="InterPro"/>
</dbReference>
<reference evidence="6 7" key="1">
    <citation type="submission" date="2020-02" db="EMBL/GenBank/DDBJ databases">
        <title>Draft genome sequence of Haematococcus lacustris strain NIES-144.</title>
        <authorList>
            <person name="Morimoto D."/>
            <person name="Nakagawa S."/>
            <person name="Yoshida T."/>
            <person name="Sawayama S."/>
        </authorList>
    </citation>
    <scope>NUCLEOTIDE SEQUENCE [LARGE SCALE GENOMIC DNA]</scope>
    <source>
        <strain evidence="6 7">NIES-144</strain>
    </source>
</reference>
<dbReference type="GO" id="GO:0006886">
    <property type="term" value="P:intracellular protein transport"/>
    <property type="evidence" value="ECO:0007669"/>
    <property type="project" value="InterPro"/>
</dbReference>
<evidence type="ECO:0000256" key="2">
    <source>
        <dbReference type="ARBA" id="ARBA00022448"/>
    </source>
</evidence>
<proteinExistence type="predicted"/>
<evidence type="ECO:0000313" key="6">
    <source>
        <dbReference type="EMBL" id="GFH25350.1"/>
    </source>
</evidence>
<evidence type="ECO:0000313" key="7">
    <source>
        <dbReference type="Proteomes" id="UP000485058"/>
    </source>
</evidence>
<name>A0A699ZW01_HAELA</name>
<evidence type="ECO:0000256" key="3">
    <source>
        <dbReference type="ARBA" id="ARBA00022927"/>
    </source>
</evidence>
<keyword evidence="7" id="KW-1185">Reference proteome</keyword>
<feature type="domain" description="MHD" evidence="5">
    <location>
        <begin position="1"/>
        <end position="242"/>
    </location>
</feature>
<evidence type="ECO:0000259" key="5">
    <source>
        <dbReference type="PROSITE" id="PS51072"/>
    </source>
</evidence>
<evidence type="ECO:0000256" key="4">
    <source>
        <dbReference type="ARBA" id="ARBA00023136"/>
    </source>
</evidence>
<dbReference type="InterPro" id="IPR028565">
    <property type="entry name" value="MHD"/>
</dbReference>
<dbReference type="InterPro" id="IPR036168">
    <property type="entry name" value="AP2_Mu_C_sf"/>
</dbReference>
<dbReference type="GO" id="GO:0012505">
    <property type="term" value="C:endomembrane system"/>
    <property type="evidence" value="ECO:0007669"/>
    <property type="project" value="UniProtKB-SubCell"/>
</dbReference>
<keyword evidence="4" id="KW-0472">Membrane</keyword>
<dbReference type="EMBL" id="BLLF01002790">
    <property type="protein sequence ID" value="GFH25350.1"/>
    <property type="molecule type" value="Genomic_DNA"/>
</dbReference>
<dbReference type="InterPro" id="IPR001392">
    <property type="entry name" value="Clathrin_mu"/>
</dbReference>
<dbReference type="InterPro" id="IPR050431">
    <property type="entry name" value="Adaptor_comp_med_subunit"/>
</dbReference>
<dbReference type="PANTHER" id="PTHR10529">
    <property type="entry name" value="AP COMPLEX SUBUNIT MU"/>
    <property type="match status" value="1"/>
</dbReference>
<dbReference type="InterPro" id="IPR043512">
    <property type="entry name" value="Mu2_C"/>
</dbReference>
<dbReference type="PROSITE" id="PS51072">
    <property type="entry name" value="MHD"/>
    <property type="match status" value="1"/>
</dbReference>
<dbReference type="Gene3D" id="2.60.40.1170">
    <property type="entry name" value="Mu homology domain, subdomain B"/>
    <property type="match status" value="2"/>
</dbReference>
<dbReference type="Proteomes" id="UP000485058">
    <property type="component" value="Unassembled WGS sequence"/>
</dbReference>
<keyword evidence="2" id="KW-0813">Transport</keyword>
<dbReference type="CDD" id="cd09251">
    <property type="entry name" value="AP-2_Mu2_Cterm"/>
    <property type="match status" value="1"/>
</dbReference>
<comment type="caution">
    <text evidence="6">The sequence shown here is derived from an EMBL/GenBank/DDBJ whole genome shotgun (WGS) entry which is preliminary data.</text>
</comment>
<gene>
    <name evidence="6" type="ORF">HaLaN_23295</name>
</gene>
<evidence type="ECO:0000256" key="1">
    <source>
        <dbReference type="ARBA" id="ARBA00004308"/>
    </source>
</evidence>
<sequence length="243" mass="27128">MLFLDLVEQVNVLVGSNGTVLRSDVVGKILIKSLLSDMPELRLGLNDAAEDATFHQCVNLGTFESQKVITFVPPDGEFELMRYRCQENIQLPFKVLPVVTDIGRTRMECNITVKSTFSSKLAAGSVVILVPVPENTSKAAILVTIGKAKYDATKKALVWKVRSFPGEAEHSLRAEVTLLATTRTEKKPWTRPPVTMQFQVPMFNASGLRVAYLQINERKLGSAYKVEKWVRKLVKSGDYLTRL</sequence>
<dbReference type="AlphaFoldDB" id="A0A699ZW01"/>
<accession>A0A699ZW01</accession>
<dbReference type="PRINTS" id="PR00314">
    <property type="entry name" value="CLATHRINADPT"/>
</dbReference>
<dbReference type="Pfam" id="PF00928">
    <property type="entry name" value="Adap_comp_sub"/>
    <property type="match status" value="1"/>
</dbReference>
<dbReference type="SUPFAM" id="SSF49447">
    <property type="entry name" value="Second domain of Mu2 adaptin subunit (ap50) of ap2 adaptor"/>
    <property type="match status" value="1"/>
</dbReference>
<keyword evidence="3" id="KW-0653">Protein transport</keyword>
<organism evidence="6 7">
    <name type="scientific">Haematococcus lacustris</name>
    <name type="common">Green alga</name>
    <name type="synonym">Haematococcus pluvialis</name>
    <dbReference type="NCBI Taxonomy" id="44745"/>
    <lineage>
        <taxon>Eukaryota</taxon>
        <taxon>Viridiplantae</taxon>
        <taxon>Chlorophyta</taxon>
        <taxon>core chlorophytes</taxon>
        <taxon>Chlorophyceae</taxon>
        <taxon>CS clade</taxon>
        <taxon>Chlamydomonadales</taxon>
        <taxon>Haematococcaceae</taxon>
        <taxon>Haematococcus</taxon>
    </lineage>
</organism>
<dbReference type="GO" id="GO:0030131">
    <property type="term" value="C:clathrin adaptor complex"/>
    <property type="evidence" value="ECO:0007669"/>
    <property type="project" value="InterPro"/>
</dbReference>
<protein>
    <submittedName>
        <fullName evidence="6">MHD domain-containing protein</fullName>
    </submittedName>
</protein>
<comment type="subcellular location">
    <subcellularLocation>
        <location evidence="1">Endomembrane system</location>
    </subcellularLocation>
</comment>